<proteinExistence type="predicted"/>
<feature type="transmembrane region" description="Helical" evidence="1">
    <location>
        <begin position="250"/>
        <end position="269"/>
    </location>
</feature>
<dbReference type="GO" id="GO:0016740">
    <property type="term" value="F:transferase activity"/>
    <property type="evidence" value="ECO:0007669"/>
    <property type="project" value="UniProtKB-KW"/>
</dbReference>
<dbReference type="Proteomes" id="UP000649573">
    <property type="component" value="Unassembled WGS sequence"/>
</dbReference>
<keyword evidence="1" id="KW-0812">Transmembrane</keyword>
<gene>
    <name evidence="3" type="ORF">GCM10010178_12740</name>
</gene>
<dbReference type="SUPFAM" id="SSF53448">
    <property type="entry name" value="Nucleotide-diphospho-sugar transferases"/>
    <property type="match status" value="1"/>
</dbReference>
<evidence type="ECO:0000313" key="3">
    <source>
        <dbReference type="EMBL" id="GGU21910.1"/>
    </source>
</evidence>
<feature type="domain" description="Glycosyltransferase 2-like" evidence="2">
    <location>
        <begin position="8"/>
        <end position="124"/>
    </location>
</feature>
<dbReference type="InterPro" id="IPR029044">
    <property type="entry name" value="Nucleotide-diphossugar_trans"/>
</dbReference>
<keyword evidence="1" id="KW-1133">Transmembrane helix</keyword>
<name>A0ABQ2UCJ4_9PSEU</name>
<dbReference type="Gene3D" id="3.90.550.10">
    <property type="entry name" value="Spore Coat Polysaccharide Biosynthesis Protein SpsA, Chain A"/>
    <property type="match status" value="1"/>
</dbReference>
<protein>
    <submittedName>
        <fullName evidence="3">Glycosyl transferase</fullName>
    </submittedName>
</protein>
<keyword evidence="4" id="KW-1185">Reference proteome</keyword>
<dbReference type="CDD" id="cd00761">
    <property type="entry name" value="Glyco_tranf_GTA_type"/>
    <property type="match status" value="1"/>
</dbReference>
<dbReference type="PANTHER" id="PTHR43646">
    <property type="entry name" value="GLYCOSYLTRANSFERASE"/>
    <property type="match status" value="1"/>
</dbReference>
<feature type="transmembrane region" description="Helical" evidence="1">
    <location>
        <begin position="276"/>
        <end position="294"/>
    </location>
</feature>
<comment type="caution">
    <text evidence="3">The sequence shown here is derived from an EMBL/GenBank/DDBJ whole genome shotgun (WGS) entry which is preliminary data.</text>
</comment>
<evidence type="ECO:0000259" key="2">
    <source>
        <dbReference type="Pfam" id="PF00535"/>
    </source>
</evidence>
<organism evidence="3 4">
    <name type="scientific">Lentzea flava</name>
    <dbReference type="NCBI Taxonomy" id="103732"/>
    <lineage>
        <taxon>Bacteria</taxon>
        <taxon>Bacillati</taxon>
        <taxon>Actinomycetota</taxon>
        <taxon>Actinomycetes</taxon>
        <taxon>Pseudonocardiales</taxon>
        <taxon>Pseudonocardiaceae</taxon>
        <taxon>Lentzea</taxon>
    </lineage>
</organism>
<feature type="transmembrane region" description="Helical" evidence="1">
    <location>
        <begin position="306"/>
        <end position="326"/>
    </location>
</feature>
<dbReference type="PANTHER" id="PTHR43646:SF3">
    <property type="entry name" value="SLR1566 PROTEIN"/>
    <property type="match status" value="1"/>
</dbReference>
<sequence length="332" mass="35659">MTSAPSLSIVIPVYNEPEWIGRSIGALQTALRNADWPAEIVVVDDGSTDDTPKRLAELDGITVISQCNGGRFAARMAGLEAAHGEFVLLLDSRVIMEPDSFVYLREQFAQHPDRLVWNGHINTDTTGNPYAGFMTGLVTVGWRKYVANPRLVSFGADEFDSYPKGTGIFLAPRATLLRAATSFESLYDDPKLASDDTRMLRSIADEHRIWLSPGFAAQYNSRDSLQKFVKHAYFRGTTFVDSYLDSPGPVRTAAAGAGVLGLVGLFVLAKFPKTGILLGLGGSAAAGVVVRRMGATRDQSFAVAKLLPLFAAVFGAGVVRGLLMAAKKAAGK</sequence>
<dbReference type="EMBL" id="BMRE01000002">
    <property type="protein sequence ID" value="GGU21910.1"/>
    <property type="molecule type" value="Genomic_DNA"/>
</dbReference>
<dbReference type="Pfam" id="PF00535">
    <property type="entry name" value="Glycos_transf_2"/>
    <property type="match status" value="1"/>
</dbReference>
<keyword evidence="1" id="KW-0472">Membrane</keyword>
<keyword evidence="3" id="KW-0808">Transferase</keyword>
<dbReference type="InterPro" id="IPR001173">
    <property type="entry name" value="Glyco_trans_2-like"/>
</dbReference>
<evidence type="ECO:0000313" key="4">
    <source>
        <dbReference type="Proteomes" id="UP000649573"/>
    </source>
</evidence>
<accession>A0ABQ2UCJ4</accession>
<dbReference type="RefSeq" id="WP_189252582.1">
    <property type="nucleotide sequence ID" value="NZ_BMRE01000002.1"/>
</dbReference>
<evidence type="ECO:0000256" key="1">
    <source>
        <dbReference type="SAM" id="Phobius"/>
    </source>
</evidence>
<reference evidence="4" key="1">
    <citation type="journal article" date="2019" name="Int. J. Syst. Evol. Microbiol.">
        <title>The Global Catalogue of Microorganisms (GCM) 10K type strain sequencing project: providing services to taxonomists for standard genome sequencing and annotation.</title>
        <authorList>
            <consortium name="The Broad Institute Genomics Platform"/>
            <consortium name="The Broad Institute Genome Sequencing Center for Infectious Disease"/>
            <person name="Wu L."/>
            <person name="Ma J."/>
        </authorList>
    </citation>
    <scope>NUCLEOTIDE SEQUENCE [LARGE SCALE GENOMIC DNA]</scope>
    <source>
        <strain evidence="4">JCM 3296</strain>
    </source>
</reference>